<dbReference type="AlphaFoldDB" id="A0A517QI27"/>
<accession>A0A517QI27</accession>
<protein>
    <submittedName>
        <fullName evidence="1">Uncharacterized protein</fullName>
    </submittedName>
</protein>
<keyword evidence="2" id="KW-1185">Reference proteome</keyword>
<proteinExistence type="predicted"/>
<gene>
    <name evidence="1" type="ORF">Mal48_05240</name>
</gene>
<evidence type="ECO:0000313" key="1">
    <source>
        <dbReference type="EMBL" id="QDT31291.1"/>
    </source>
</evidence>
<sequence>MHESAICQEMFHDFIPPFGLEQFGLPCARIEHVLPAKLLFAPGRT</sequence>
<dbReference type="EMBL" id="CP036267">
    <property type="protein sequence ID" value="QDT31291.1"/>
    <property type="molecule type" value="Genomic_DNA"/>
</dbReference>
<organism evidence="1 2">
    <name type="scientific">Thalassoglobus polymorphus</name>
    <dbReference type="NCBI Taxonomy" id="2527994"/>
    <lineage>
        <taxon>Bacteria</taxon>
        <taxon>Pseudomonadati</taxon>
        <taxon>Planctomycetota</taxon>
        <taxon>Planctomycetia</taxon>
        <taxon>Planctomycetales</taxon>
        <taxon>Planctomycetaceae</taxon>
        <taxon>Thalassoglobus</taxon>
    </lineage>
</organism>
<name>A0A517QI27_9PLAN</name>
<dbReference type="KEGG" id="tpol:Mal48_05240"/>
<evidence type="ECO:0000313" key="2">
    <source>
        <dbReference type="Proteomes" id="UP000315724"/>
    </source>
</evidence>
<reference evidence="1 2" key="1">
    <citation type="submission" date="2019-02" db="EMBL/GenBank/DDBJ databases">
        <title>Deep-cultivation of Planctomycetes and their phenomic and genomic characterization uncovers novel biology.</title>
        <authorList>
            <person name="Wiegand S."/>
            <person name="Jogler M."/>
            <person name="Boedeker C."/>
            <person name="Pinto D."/>
            <person name="Vollmers J."/>
            <person name="Rivas-Marin E."/>
            <person name="Kohn T."/>
            <person name="Peeters S.H."/>
            <person name="Heuer A."/>
            <person name="Rast P."/>
            <person name="Oberbeckmann S."/>
            <person name="Bunk B."/>
            <person name="Jeske O."/>
            <person name="Meyerdierks A."/>
            <person name="Storesund J.E."/>
            <person name="Kallscheuer N."/>
            <person name="Luecker S."/>
            <person name="Lage O.M."/>
            <person name="Pohl T."/>
            <person name="Merkel B.J."/>
            <person name="Hornburger P."/>
            <person name="Mueller R.-W."/>
            <person name="Bruemmer F."/>
            <person name="Labrenz M."/>
            <person name="Spormann A.M."/>
            <person name="Op den Camp H."/>
            <person name="Overmann J."/>
            <person name="Amann R."/>
            <person name="Jetten M.S.M."/>
            <person name="Mascher T."/>
            <person name="Medema M.H."/>
            <person name="Devos D.P."/>
            <person name="Kaster A.-K."/>
            <person name="Ovreas L."/>
            <person name="Rohde M."/>
            <person name="Galperin M.Y."/>
            <person name="Jogler C."/>
        </authorList>
    </citation>
    <scope>NUCLEOTIDE SEQUENCE [LARGE SCALE GENOMIC DNA]</scope>
    <source>
        <strain evidence="1 2">Mal48</strain>
    </source>
</reference>
<dbReference type="Proteomes" id="UP000315724">
    <property type="component" value="Chromosome"/>
</dbReference>